<evidence type="ECO:0000313" key="1">
    <source>
        <dbReference type="EMBL" id="KZN52958.1"/>
    </source>
</evidence>
<reference evidence="1 2" key="1">
    <citation type="submission" date="2013-07" db="EMBL/GenBank/DDBJ databases">
        <title>Comparative Genomic and Metabolomic Analysis of Twelve Strains of Pseudoalteromonas luteoviolacea.</title>
        <authorList>
            <person name="Vynne N.G."/>
            <person name="Mansson M."/>
            <person name="Gram L."/>
        </authorList>
    </citation>
    <scope>NUCLEOTIDE SEQUENCE [LARGE SCALE GENOMIC DNA]</scope>
    <source>
        <strain evidence="1 2">H33</strain>
    </source>
</reference>
<dbReference type="EMBL" id="AUXZ01000057">
    <property type="protein sequence ID" value="KZN52958.1"/>
    <property type="molecule type" value="Genomic_DNA"/>
</dbReference>
<evidence type="ECO:0000313" key="2">
    <source>
        <dbReference type="Proteomes" id="UP000076503"/>
    </source>
</evidence>
<proteinExistence type="predicted"/>
<dbReference type="PATRIC" id="fig|1365251.3.peg.774"/>
<sequence length="66" mass="7457">MIDIEAFLILYLPTQEEAKKQISKKSEDSRSQHLLAQTACILAVFASTSLQNSFAFRKLRLITLVS</sequence>
<accession>A0A167FTA4</accession>
<dbReference type="Proteomes" id="UP000076503">
    <property type="component" value="Unassembled WGS sequence"/>
</dbReference>
<gene>
    <name evidence="1" type="ORF">N476_09240</name>
</gene>
<protein>
    <submittedName>
        <fullName evidence="1">Uncharacterized protein</fullName>
    </submittedName>
</protein>
<dbReference type="AlphaFoldDB" id="A0A167FTA4"/>
<name>A0A167FTA4_9GAMM</name>
<comment type="caution">
    <text evidence="1">The sequence shown here is derived from an EMBL/GenBank/DDBJ whole genome shotgun (WGS) entry which is preliminary data.</text>
</comment>
<organism evidence="1 2">
    <name type="scientific">Pseudoalteromonas luteoviolacea H33</name>
    <dbReference type="NCBI Taxonomy" id="1365251"/>
    <lineage>
        <taxon>Bacteria</taxon>
        <taxon>Pseudomonadati</taxon>
        <taxon>Pseudomonadota</taxon>
        <taxon>Gammaproteobacteria</taxon>
        <taxon>Alteromonadales</taxon>
        <taxon>Pseudoalteromonadaceae</taxon>
        <taxon>Pseudoalteromonas</taxon>
    </lineage>
</organism>